<reference evidence="3 4" key="1">
    <citation type="submission" date="2017-07" db="EMBL/GenBank/DDBJ databases">
        <title>Flavobacterium cyanobacteriorum sp. nov., isolated from cyanobacterial aggregates in a eutrophic lake.</title>
        <authorList>
            <person name="Cai H."/>
        </authorList>
    </citation>
    <scope>NUCLEOTIDE SEQUENCE [LARGE SCALE GENOMIC DNA]</scope>
    <source>
        <strain evidence="3 4">TH167</strain>
    </source>
</reference>
<dbReference type="Proteomes" id="UP000216035">
    <property type="component" value="Unassembled WGS sequence"/>
</dbReference>
<keyword evidence="1" id="KW-0812">Transmembrane</keyword>
<evidence type="ECO:0000313" key="3">
    <source>
        <dbReference type="EMBL" id="OYQ43329.1"/>
    </source>
</evidence>
<accession>A0A255ZPK1</accession>
<evidence type="ECO:0000256" key="1">
    <source>
        <dbReference type="SAM" id="Phobius"/>
    </source>
</evidence>
<dbReference type="OrthoDB" id="1368341at2"/>
<feature type="transmembrane region" description="Helical" evidence="1">
    <location>
        <begin position="67"/>
        <end position="86"/>
    </location>
</feature>
<dbReference type="Pfam" id="PF14018">
    <property type="entry name" value="DUF4234"/>
    <property type="match status" value="1"/>
</dbReference>
<sequence length="134" mass="14861">MENSQPTESWNTPKQQLPSDIPVFRVDPLLVLILGIITCGLYLIYWNIKIGDVMNAANKREVVSGPVAILAGCCYPVNVYFFYVVAKDGLPAVYQLSNRPQKDDTTLLLILGFLLPMVAAMIVQGDVNKLYDQA</sequence>
<dbReference type="EMBL" id="NOXX01000206">
    <property type="protein sequence ID" value="OYQ43329.1"/>
    <property type="molecule type" value="Genomic_DNA"/>
</dbReference>
<keyword evidence="4" id="KW-1185">Reference proteome</keyword>
<evidence type="ECO:0000259" key="2">
    <source>
        <dbReference type="Pfam" id="PF14018"/>
    </source>
</evidence>
<evidence type="ECO:0000313" key="4">
    <source>
        <dbReference type="Proteomes" id="UP000216035"/>
    </source>
</evidence>
<feature type="transmembrane region" description="Helical" evidence="1">
    <location>
        <begin position="29"/>
        <end position="46"/>
    </location>
</feature>
<dbReference type="InterPro" id="IPR025328">
    <property type="entry name" value="DUF4234"/>
</dbReference>
<gene>
    <name evidence="3" type="ORF">CHX27_10545</name>
</gene>
<dbReference type="AlphaFoldDB" id="A0A255ZPK1"/>
<proteinExistence type="predicted"/>
<keyword evidence="1" id="KW-1133">Transmembrane helix</keyword>
<keyword evidence="1" id="KW-0472">Membrane</keyword>
<feature type="domain" description="DUF4234" evidence="2">
    <location>
        <begin position="29"/>
        <end position="87"/>
    </location>
</feature>
<feature type="transmembrane region" description="Helical" evidence="1">
    <location>
        <begin position="106"/>
        <end position="123"/>
    </location>
</feature>
<dbReference type="RefSeq" id="WP_094486744.1">
    <property type="nucleotide sequence ID" value="NZ_NOXX01000206.1"/>
</dbReference>
<comment type="caution">
    <text evidence="3">The sequence shown here is derived from an EMBL/GenBank/DDBJ whole genome shotgun (WGS) entry which is preliminary data.</text>
</comment>
<name>A0A255ZPK1_9FLAO</name>
<organism evidence="3 4">
    <name type="scientific">Flavobacterium aurantiibacter</name>
    <dbReference type="NCBI Taxonomy" id="2023067"/>
    <lineage>
        <taxon>Bacteria</taxon>
        <taxon>Pseudomonadati</taxon>
        <taxon>Bacteroidota</taxon>
        <taxon>Flavobacteriia</taxon>
        <taxon>Flavobacteriales</taxon>
        <taxon>Flavobacteriaceae</taxon>
        <taxon>Flavobacterium</taxon>
    </lineage>
</organism>
<protein>
    <recommendedName>
        <fullName evidence="2">DUF4234 domain-containing protein</fullName>
    </recommendedName>
</protein>